<feature type="transmembrane region" description="Helical" evidence="1">
    <location>
        <begin position="12"/>
        <end position="41"/>
    </location>
</feature>
<keyword evidence="1" id="KW-1133">Transmembrane helix</keyword>
<name>A0A7D5D4L1_9PSED</name>
<gene>
    <name evidence="2" type="ORF">HWQ56_02875</name>
</gene>
<keyword evidence="1" id="KW-0472">Membrane</keyword>
<keyword evidence="1" id="KW-0812">Transmembrane</keyword>
<keyword evidence="3" id="KW-1185">Reference proteome</keyword>
<protein>
    <submittedName>
        <fullName evidence="2">Uncharacterized protein</fullName>
    </submittedName>
</protein>
<proteinExistence type="predicted"/>
<dbReference type="EMBL" id="CP056030">
    <property type="protein sequence ID" value="QKZ02800.1"/>
    <property type="molecule type" value="Genomic_DNA"/>
</dbReference>
<accession>A0A7D5D4L1</accession>
<evidence type="ECO:0000256" key="1">
    <source>
        <dbReference type="SAM" id="Phobius"/>
    </source>
</evidence>
<reference evidence="2 3" key="1">
    <citation type="submission" date="2020-06" db="EMBL/GenBank/DDBJ databases">
        <title>Pseudomonas eucalypticola sp. nov., an endophyte of Eucalyptus dunnii leaves with biocontrol ability of eucalyptus leaf blight.</title>
        <authorList>
            <person name="Liu Y."/>
            <person name="Song Z."/>
            <person name="Zeng H."/>
            <person name="Lu M."/>
            <person name="Wang X."/>
            <person name="Lian X."/>
            <person name="Zhang Q."/>
        </authorList>
    </citation>
    <scope>NUCLEOTIDE SEQUENCE [LARGE SCALE GENOMIC DNA]</scope>
    <source>
        <strain evidence="2 3">NP-1</strain>
    </source>
</reference>
<dbReference type="RefSeq" id="WP_176569734.1">
    <property type="nucleotide sequence ID" value="NZ_CP056030.1"/>
</dbReference>
<feature type="transmembrane region" description="Helical" evidence="1">
    <location>
        <begin position="78"/>
        <end position="98"/>
    </location>
</feature>
<dbReference type="Proteomes" id="UP000509568">
    <property type="component" value="Chromosome"/>
</dbReference>
<dbReference type="AlphaFoldDB" id="A0A7D5D4L1"/>
<organism evidence="2 3">
    <name type="scientific">Pseudomonas eucalypticola</name>
    <dbReference type="NCBI Taxonomy" id="2599595"/>
    <lineage>
        <taxon>Bacteria</taxon>
        <taxon>Pseudomonadati</taxon>
        <taxon>Pseudomonadota</taxon>
        <taxon>Gammaproteobacteria</taxon>
        <taxon>Pseudomonadales</taxon>
        <taxon>Pseudomonadaceae</taxon>
        <taxon>Pseudomonas</taxon>
    </lineage>
</organism>
<evidence type="ECO:0000313" key="3">
    <source>
        <dbReference type="Proteomes" id="UP000509568"/>
    </source>
</evidence>
<sequence>MSTELNPVSWLARYYPVFIGVVLCSCLAIGTAVAVIGFSYLGDVALKPIKGPALLGGGTLVGLIVFLAHFIMVRGRLAAMWVIVAVLLGCLCTGLPSYLYQPPLGVYAVAVLSPLVGLLLLNSRRHREMRQHWLMLRRQREARSQSGC</sequence>
<feature type="transmembrane region" description="Helical" evidence="1">
    <location>
        <begin position="53"/>
        <end position="71"/>
    </location>
</feature>
<dbReference type="KEGG" id="pez:HWQ56_02875"/>
<feature type="transmembrane region" description="Helical" evidence="1">
    <location>
        <begin position="104"/>
        <end position="121"/>
    </location>
</feature>
<evidence type="ECO:0000313" key="2">
    <source>
        <dbReference type="EMBL" id="QKZ02800.1"/>
    </source>
</evidence>